<dbReference type="SUPFAM" id="SSF46689">
    <property type="entry name" value="Homeodomain-like"/>
    <property type="match status" value="1"/>
</dbReference>
<dbReference type="AlphaFoldDB" id="A0A9W8HYX5"/>
<dbReference type="InterPro" id="IPR051000">
    <property type="entry name" value="Homeobox_DNA-bind_prot"/>
</dbReference>
<dbReference type="GO" id="GO:0000978">
    <property type="term" value="F:RNA polymerase II cis-regulatory region sequence-specific DNA binding"/>
    <property type="evidence" value="ECO:0007669"/>
    <property type="project" value="TreeGrafter"/>
</dbReference>
<dbReference type="PROSITE" id="PS00027">
    <property type="entry name" value="HOMEOBOX_1"/>
    <property type="match status" value="1"/>
</dbReference>
<feature type="compositionally biased region" description="Low complexity" evidence="6">
    <location>
        <begin position="173"/>
        <end position="185"/>
    </location>
</feature>
<dbReference type="Pfam" id="PF00046">
    <property type="entry name" value="Homeodomain"/>
    <property type="match status" value="1"/>
</dbReference>
<dbReference type="PANTHER" id="PTHR24324">
    <property type="entry name" value="HOMEOBOX PROTEIN HHEX"/>
    <property type="match status" value="1"/>
</dbReference>
<feature type="region of interest" description="Disordered" evidence="6">
    <location>
        <begin position="116"/>
        <end position="146"/>
    </location>
</feature>
<feature type="compositionally biased region" description="Polar residues" evidence="6">
    <location>
        <begin position="162"/>
        <end position="171"/>
    </location>
</feature>
<evidence type="ECO:0000256" key="1">
    <source>
        <dbReference type="ARBA" id="ARBA00023125"/>
    </source>
</evidence>
<evidence type="ECO:0000256" key="3">
    <source>
        <dbReference type="ARBA" id="ARBA00023242"/>
    </source>
</evidence>
<dbReference type="InterPro" id="IPR009057">
    <property type="entry name" value="Homeodomain-like_sf"/>
</dbReference>
<feature type="region of interest" description="Disordered" evidence="6">
    <location>
        <begin position="1"/>
        <end position="35"/>
    </location>
</feature>
<evidence type="ECO:0000313" key="9">
    <source>
        <dbReference type="Proteomes" id="UP001140094"/>
    </source>
</evidence>
<dbReference type="InterPro" id="IPR017970">
    <property type="entry name" value="Homeobox_CS"/>
</dbReference>
<dbReference type="EMBL" id="JANBUO010000847">
    <property type="protein sequence ID" value="KAJ2801228.1"/>
    <property type="molecule type" value="Genomic_DNA"/>
</dbReference>
<dbReference type="Gene3D" id="1.10.10.60">
    <property type="entry name" value="Homeodomain-like"/>
    <property type="match status" value="1"/>
</dbReference>
<dbReference type="PROSITE" id="PS50071">
    <property type="entry name" value="HOMEOBOX_2"/>
    <property type="match status" value="1"/>
</dbReference>
<evidence type="ECO:0000313" key="8">
    <source>
        <dbReference type="EMBL" id="KAJ2801228.1"/>
    </source>
</evidence>
<dbReference type="GO" id="GO:0005634">
    <property type="term" value="C:nucleus"/>
    <property type="evidence" value="ECO:0007669"/>
    <property type="project" value="UniProtKB-SubCell"/>
</dbReference>
<dbReference type="CDD" id="cd00086">
    <property type="entry name" value="homeodomain"/>
    <property type="match status" value="1"/>
</dbReference>
<dbReference type="SMART" id="SM00389">
    <property type="entry name" value="HOX"/>
    <property type="match status" value="1"/>
</dbReference>
<feature type="DNA-binding region" description="Homeobox" evidence="4">
    <location>
        <begin position="59"/>
        <end position="118"/>
    </location>
</feature>
<feature type="compositionally biased region" description="Low complexity" evidence="6">
    <location>
        <begin position="8"/>
        <end position="27"/>
    </location>
</feature>
<evidence type="ECO:0000256" key="5">
    <source>
        <dbReference type="RuleBase" id="RU000682"/>
    </source>
</evidence>
<feature type="region of interest" description="Disordered" evidence="6">
    <location>
        <begin position="272"/>
        <end position="297"/>
    </location>
</feature>
<evidence type="ECO:0000256" key="6">
    <source>
        <dbReference type="SAM" id="MobiDB-lite"/>
    </source>
</evidence>
<dbReference type="Proteomes" id="UP001140094">
    <property type="component" value="Unassembled WGS sequence"/>
</dbReference>
<keyword evidence="2 4" id="KW-0371">Homeobox</keyword>
<feature type="region of interest" description="Disordered" evidence="6">
    <location>
        <begin position="365"/>
        <end position="404"/>
    </location>
</feature>
<evidence type="ECO:0000256" key="4">
    <source>
        <dbReference type="PROSITE-ProRule" id="PRU00108"/>
    </source>
</evidence>
<organism evidence="8 9">
    <name type="scientific">Coemansia guatemalensis</name>
    <dbReference type="NCBI Taxonomy" id="2761395"/>
    <lineage>
        <taxon>Eukaryota</taxon>
        <taxon>Fungi</taxon>
        <taxon>Fungi incertae sedis</taxon>
        <taxon>Zoopagomycota</taxon>
        <taxon>Kickxellomycotina</taxon>
        <taxon>Kickxellomycetes</taxon>
        <taxon>Kickxellales</taxon>
        <taxon>Kickxellaceae</taxon>
        <taxon>Coemansia</taxon>
    </lineage>
</organism>
<keyword evidence="3 4" id="KW-0539">Nucleus</keyword>
<gene>
    <name evidence="8" type="ORF">H4R20_003760</name>
</gene>
<keyword evidence="1 4" id="KW-0238">DNA-binding</keyword>
<dbReference type="PANTHER" id="PTHR24324:SF9">
    <property type="entry name" value="HOMEOBOX DOMAIN-CONTAINING PROTEIN"/>
    <property type="match status" value="1"/>
</dbReference>
<comment type="caution">
    <text evidence="8">The sequence shown here is derived from an EMBL/GenBank/DDBJ whole genome shotgun (WGS) entry which is preliminary data.</text>
</comment>
<dbReference type="OrthoDB" id="6159439at2759"/>
<dbReference type="GO" id="GO:0000981">
    <property type="term" value="F:DNA-binding transcription factor activity, RNA polymerase II-specific"/>
    <property type="evidence" value="ECO:0007669"/>
    <property type="project" value="InterPro"/>
</dbReference>
<protein>
    <recommendedName>
        <fullName evidence="7">Homeobox domain-containing protein</fullName>
    </recommendedName>
</protein>
<comment type="subcellular location">
    <subcellularLocation>
        <location evidence="4 5">Nucleus</location>
    </subcellularLocation>
</comment>
<sequence>MAANPGLAAPHHVPPQQQQQPQHFHAPNSAPARHAQLVTGARAAVPQLELKPNFYNPYHVKHRRRTTKEQLALLEGTFTATPKPSSEVRKSLAGKLQMTAREVQIWFQNRRAKQKNMMLRASSSGARSTADANTPPTSTTAATALQSEASSTSLISALLPASKNSRATSADRSAGAPSAPMSSSPPMMPTPAMRRHSDIPASFVHNEQRVAAAAANPLQMPLVSPIDKQAQLLAAPIAGTLPAGVTALAATAPCASTSPSTTLPNLSFVAAAPSTSTSRLTQSKKQKRGNNGDNDRYHTARVHQEAFDGTNKLPVKPDDPMPGADDHFLDPSNLPNFMMPGAPSSSAYAGGFGSLGLNIGSMGLSQQQQQQPPPLFGGSDVWSIPYGTLPQQQQQQQPQMQASAALSAQPQAGLGALCNSLMGISANPYSGLALNTFGLTSCGDMGSAGASAALSPTDLPFGSDATSSFYQTLFMLTQQGVASAPPLDRPPSLPSPGEAAPLSPANASTQPLPRAHGAMYMPAAALPPHMPPPLPQNMSDVSGIGAELFAPAGAQAAASTTTTM</sequence>
<evidence type="ECO:0000259" key="7">
    <source>
        <dbReference type="PROSITE" id="PS50071"/>
    </source>
</evidence>
<feature type="region of interest" description="Disordered" evidence="6">
    <location>
        <begin position="482"/>
        <end position="513"/>
    </location>
</feature>
<reference evidence="8" key="1">
    <citation type="submission" date="2022-07" db="EMBL/GenBank/DDBJ databases">
        <title>Phylogenomic reconstructions and comparative analyses of Kickxellomycotina fungi.</title>
        <authorList>
            <person name="Reynolds N.K."/>
            <person name="Stajich J.E."/>
            <person name="Barry K."/>
            <person name="Grigoriev I.V."/>
            <person name="Crous P."/>
            <person name="Smith M.E."/>
        </authorList>
    </citation>
    <scope>NUCLEOTIDE SEQUENCE</scope>
    <source>
        <strain evidence="8">NRRL 1565</strain>
    </source>
</reference>
<keyword evidence="9" id="KW-1185">Reference proteome</keyword>
<dbReference type="InterPro" id="IPR001356">
    <property type="entry name" value="HD"/>
</dbReference>
<proteinExistence type="predicted"/>
<feature type="domain" description="Homeobox" evidence="7">
    <location>
        <begin position="57"/>
        <end position="117"/>
    </location>
</feature>
<feature type="region of interest" description="Disordered" evidence="6">
    <location>
        <begin position="162"/>
        <end position="194"/>
    </location>
</feature>
<dbReference type="GO" id="GO:0030154">
    <property type="term" value="P:cell differentiation"/>
    <property type="evidence" value="ECO:0007669"/>
    <property type="project" value="TreeGrafter"/>
</dbReference>
<name>A0A9W8HYX5_9FUNG</name>
<feature type="compositionally biased region" description="Low complexity" evidence="6">
    <location>
        <begin position="128"/>
        <end position="146"/>
    </location>
</feature>
<feature type="compositionally biased region" description="Low complexity" evidence="6">
    <location>
        <begin position="389"/>
        <end position="404"/>
    </location>
</feature>
<accession>A0A9W8HYX5</accession>
<evidence type="ECO:0000256" key="2">
    <source>
        <dbReference type="ARBA" id="ARBA00023155"/>
    </source>
</evidence>